<organism evidence="1 2">
    <name type="scientific">Lentzea waywayandensis</name>
    <dbReference type="NCBI Taxonomy" id="84724"/>
    <lineage>
        <taxon>Bacteria</taxon>
        <taxon>Bacillati</taxon>
        <taxon>Actinomycetota</taxon>
        <taxon>Actinomycetes</taxon>
        <taxon>Pseudonocardiales</taxon>
        <taxon>Pseudonocardiaceae</taxon>
        <taxon>Lentzea</taxon>
    </lineage>
</organism>
<dbReference type="OrthoDB" id="3701256at2"/>
<dbReference type="Pfam" id="PF11239">
    <property type="entry name" value="DUF3040"/>
    <property type="match status" value="1"/>
</dbReference>
<accession>A0A1I6DIK4</accession>
<dbReference type="InterPro" id="IPR021401">
    <property type="entry name" value="DUF3040"/>
</dbReference>
<dbReference type="RefSeq" id="WP_093589737.1">
    <property type="nucleotide sequence ID" value="NZ_FOYL01000002.1"/>
</dbReference>
<proteinExistence type="predicted"/>
<protein>
    <submittedName>
        <fullName evidence="1">Uncharacterized protein</fullName>
    </submittedName>
</protein>
<dbReference type="AlphaFoldDB" id="A0A1I6DIK4"/>
<reference evidence="2" key="1">
    <citation type="submission" date="2016-10" db="EMBL/GenBank/DDBJ databases">
        <authorList>
            <person name="Varghese N."/>
            <person name="Submissions S."/>
        </authorList>
    </citation>
    <scope>NUCLEOTIDE SEQUENCE [LARGE SCALE GENOMIC DNA]</scope>
    <source>
        <strain evidence="2">DSM 44232</strain>
    </source>
</reference>
<evidence type="ECO:0000313" key="1">
    <source>
        <dbReference type="EMBL" id="SFR05295.1"/>
    </source>
</evidence>
<gene>
    <name evidence="1" type="ORF">SAMN04488564_102749</name>
</gene>
<evidence type="ECO:0000313" key="2">
    <source>
        <dbReference type="Proteomes" id="UP000198583"/>
    </source>
</evidence>
<keyword evidence="2" id="KW-1185">Reference proteome</keyword>
<dbReference type="Proteomes" id="UP000198583">
    <property type="component" value="Unassembled WGS sequence"/>
</dbReference>
<name>A0A1I6DIK4_9PSEU</name>
<dbReference type="EMBL" id="FOYL01000002">
    <property type="protein sequence ID" value="SFR05295.1"/>
    <property type="molecule type" value="Genomic_DNA"/>
</dbReference>
<sequence>MLSREEHQRLIAIEGRFRVSDPDLARALSEGPLSQRTLRQRVAAALTTLAFRKRPGSPGRR</sequence>